<dbReference type="Gene3D" id="1.10.10.10">
    <property type="entry name" value="Winged helix-like DNA-binding domain superfamily/Winged helix DNA-binding domain"/>
    <property type="match status" value="1"/>
</dbReference>
<sequence>MALPAPVHHTNHHKPFQNPQLPRWVPSSPQQCMPSHIPVSSAGGDWRPQCCWSYDNPETGYTPSAWPTNQQTIPSYDFSLVIGTYDINNSHPVLENDGWADALPLLTESLGEAFIKKDSDGGGDGAPGCYRNVPGDDIRASGNEGVISYAKLIRKALLDAPGNSMTLQDIYKWFKQNVSKADPTDKGWMNSVRSNLSMNAAFRIQSRPISPESRKKKFISEWHLEGFAKNLEALKSTSSYRSRNKDCKRYGIAISAYM</sequence>
<keyword evidence="7" id="KW-0804">Transcription</keyword>
<proteinExistence type="predicted"/>
<dbReference type="InterPro" id="IPR036390">
    <property type="entry name" value="WH_DNA-bd_sf"/>
</dbReference>
<keyword evidence="8 9" id="KW-0539">Nucleus</keyword>
<name>A0A136IJZ6_9PEZI</name>
<evidence type="ECO:0000313" key="12">
    <source>
        <dbReference type="Proteomes" id="UP000070501"/>
    </source>
</evidence>
<dbReference type="GO" id="GO:0005737">
    <property type="term" value="C:cytoplasm"/>
    <property type="evidence" value="ECO:0007669"/>
    <property type="project" value="UniProtKB-SubCell"/>
</dbReference>
<dbReference type="PROSITE" id="PS50039">
    <property type="entry name" value="FORK_HEAD_3"/>
    <property type="match status" value="1"/>
</dbReference>
<dbReference type="STRING" id="196109.A0A136IJZ6"/>
<comment type="subcellular location">
    <subcellularLocation>
        <location evidence="2">Cytoplasm</location>
    </subcellularLocation>
    <subcellularLocation>
        <location evidence="1 9">Nucleus</location>
    </subcellularLocation>
</comment>
<reference evidence="12" key="1">
    <citation type="submission" date="2016-02" db="EMBL/GenBank/DDBJ databases">
        <title>Draft genome sequence of Microdochium bolleyi, a fungal endophyte of beachgrass.</title>
        <authorList>
            <consortium name="DOE Joint Genome Institute"/>
            <person name="David A.S."/>
            <person name="May G."/>
            <person name="Haridas S."/>
            <person name="Lim J."/>
            <person name="Wang M."/>
            <person name="Labutti K."/>
            <person name="Lipzen A."/>
            <person name="Barry K."/>
            <person name="Grigoriev I.V."/>
        </authorList>
    </citation>
    <scope>NUCLEOTIDE SEQUENCE [LARGE SCALE GENOMIC DNA]</scope>
    <source>
        <strain evidence="12">J235TASD1</strain>
    </source>
</reference>
<evidence type="ECO:0000256" key="1">
    <source>
        <dbReference type="ARBA" id="ARBA00004123"/>
    </source>
</evidence>
<dbReference type="InterPro" id="IPR036388">
    <property type="entry name" value="WH-like_DNA-bd_sf"/>
</dbReference>
<dbReference type="SMART" id="SM00339">
    <property type="entry name" value="FH"/>
    <property type="match status" value="1"/>
</dbReference>
<dbReference type="Pfam" id="PF00250">
    <property type="entry name" value="Forkhead"/>
    <property type="match status" value="1"/>
</dbReference>
<keyword evidence="4" id="KW-0963">Cytoplasm</keyword>
<evidence type="ECO:0000256" key="4">
    <source>
        <dbReference type="ARBA" id="ARBA00022490"/>
    </source>
</evidence>
<dbReference type="InParanoid" id="A0A136IJZ6"/>
<dbReference type="PANTHER" id="PTHR45767:SF2">
    <property type="entry name" value="FORKHEAD BOX PROTEIN O"/>
    <property type="match status" value="1"/>
</dbReference>
<dbReference type="GO" id="GO:0000978">
    <property type="term" value="F:RNA polymerase II cis-regulatory region sequence-specific DNA binding"/>
    <property type="evidence" value="ECO:0007669"/>
    <property type="project" value="TreeGrafter"/>
</dbReference>
<evidence type="ECO:0000256" key="8">
    <source>
        <dbReference type="ARBA" id="ARBA00023242"/>
    </source>
</evidence>
<keyword evidence="5" id="KW-0805">Transcription regulation</keyword>
<keyword evidence="12" id="KW-1185">Reference proteome</keyword>
<dbReference type="GO" id="GO:0005634">
    <property type="term" value="C:nucleus"/>
    <property type="evidence" value="ECO:0007669"/>
    <property type="project" value="UniProtKB-SubCell"/>
</dbReference>
<keyword evidence="6 9" id="KW-0238">DNA-binding</keyword>
<evidence type="ECO:0000256" key="6">
    <source>
        <dbReference type="ARBA" id="ARBA00023125"/>
    </source>
</evidence>
<feature type="domain" description="Fork-head" evidence="10">
    <location>
        <begin position="144"/>
        <end position="245"/>
    </location>
</feature>
<evidence type="ECO:0000256" key="5">
    <source>
        <dbReference type="ARBA" id="ARBA00023015"/>
    </source>
</evidence>
<dbReference type="OrthoDB" id="5954824at2759"/>
<protein>
    <recommendedName>
        <fullName evidence="10">Fork-head domain-containing protein</fullName>
    </recommendedName>
</protein>
<accession>A0A136IJZ6</accession>
<evidence type="ECO:0000259" key="10">
    <source>
        <dbReference type="PROSITE" id="PS50039"/>
    </source>
</evidence>
<evidence type="ECO:0000256" key="2">
    <source>
        <dbReference type="ARBA" id="ARBA00004496"/>
    </source>
</evidence>
<dbReference type="InterPro" id="IPR001766">
    <property type="entry name" value="Fork_head_dom"/>
</dbReference>
<dbReference type="GO" id="GO:0000981">
    <property type="term" value="F:DNA-binding transcription factor activity, RNA polymerase II-specific"/>
    <property type="evidence" value="ECO:0007669"/>
    <property type="project" value="TreeGrafter"/>
</dbReference>
<dbReference type="AlphaFoldDB" id="A0A136IJZ6"/>
<evidence type="ECO:0000256" key="9">
    <source>
        <dbReference type="PROSITE-ProRule" id="PRU00089"/>
    </source>
</evidence>
<feature type="DNA-binding region" description="Fork-head" evidence="9">
    <location>
        <begin position="144"/>
        <end position="245"/>
    </location>
</feature>
<dbReference type="SUPFAM" id="SSF46785">
    <property type="entry name" value="Winged helix' DNA-binding domain"/>
    <property type="match status" value="1"/>
</dbReference>
<evidence type="ECO:0000256" key="7">
    <source>
        <dbReference type="ARBA" id="ARBA00023163"/>
    </source>
</evidence>
<keyword evidence="3" id="KW-0217">Developmental protein</keyword>
<dbReference type="EMBL" id="KQ964287">
    <property type="protein sequence ID" value="KXJ85281.1"/>
    <property type="molecule type" value="Genomic_DNA"/>
</dbReference>
<dbReference type="Proteomes" id="UP000070501">
    <property type="component" value="Unassembled WGS sequence"/>
</dbReference>
<gene>
    <name evidence="11" type="ORF">Micbo1qcDRAFT_180952</name>
</gene>
<organism evidence="11 12">
    <name type="scientific">Microdochium bolleyi</name>
    <dbReference type="NCBI Taxonomy" id="196109"/>
    <lineage>
        <taxon>Eukaryota</taxon>
        <taxon>Fungi</taxon>
        <taxon>Dikarya</taxon>
        <taxon>Ascomycota</taxon>
        <taxon>Pezizomycotina</taxon>
        <taxon>Sordariomycetes</taxon>
        <taxon>Xylariomycetidae</taxon>
        <taxon>Xylariales</taxon>
        <taxon>Microdochiaceae</taxon>
        <taxon>Microdochium</taxon>
    </lineage>
</organism>
<dbReference type="PANTHER" id="PTHR45767">
    <property type="entry name" value="FORKHEAD BOX PROTEIN O"/>
    <property type="match status" value="1"/>
</dbReference>
<evidence type="ECO:0000256" key="3">
    <source>
        <dbReference type="ARBA" id="ARBA00022473"/>
    </source>
</evidence>
<evidence type="ECO:0000313" key="11">
    <source>
        <dbReference type="EMBL" id="KXJ85281.1"/>
    </source>
</evidence>